<evidence type="ECO:0000256" key="1">
    <source>
        <dbReference type="SAM" id="Coils"/>
    </source>
</evidence>
<protein>
    <submittedName>
        <fullName evidence="3">Uncharacterized protein</fullName>
    </submittedName>
</protein>
<feature type="coiled-coil region" evidence="1">
    <location>
        <begin position="303"/>
        <end position="429"/>
    </location>
</feature>
<dbReference type="InterPro" id="IPR031887">
    <property type="entry name" value="SDCCAG8"/>
</dbReference>
<reference evidence="3 4" key="1">
    <citation type="submission" date="2024-02" db="EMBL/GenBank/DDBJ databases">
        <authorList>
            <person name="Daric V."/>
            <person name="Darras S."/>
        </authorList>
    </citation>
    <scope>NUCLEOTIDE SEQUENCE [LARGE SCALE GENOMIC DNA]</scope>
</reference>
<dbReference type="Pfam" id="PF15964">
    <property type="entry name" value="CCCAP"/>
    <property type="match status" value="1"/>
</dbReference>
<name>A0ABP0GUI4_CLALP</name>
<dbReference type="Proteomes" id="UP001642483">
    <property type="component" value="Unassembled WGS sequence"/>
</dbReference>
<keyword evidence="1" id="KW-0175">Coiled coil</keyword>
<feature type="coiled-coil region" evidence="1">
    <location>
        <begin position="193"/>
        <end position="269"/>
    </location>
</feature>
<keyword evidence="2" id="KW-0812">Transmembrane</keyword>
<evidence type="ECO:0000313" key="3">
    <source>
        <dbReference type="EMBL" id="CAK8694978.1"/>
    </source>
</evidence>
<dbReference type="PANTHER" id="PTHR34343:SF1">
    <property type="entry name" value="SEROLOGICALLY DEFINED COLON CANCER ANTIGEN 8"/>
    <property type="match status" value="1"/>
</dbReference>
<sequence>MNNNNWTKLNKSSADGSLDTNEATALMQLLSHQTQYIDQLEKVNMRTQEELQAFRHKLMEVVFENQALYDDMQSKVVTETLEQSHNVLAEATTTEKGHVQIAPPPHFSQTRETLQTSLAEKQELRDLKALYSAKISGLEAQVLTTRKDLESALYENEKLKKKLEKKLSISGGYAVGKSDGMGHPTYEVNIPIIERLTRERDDLLKTLASLRTSIADAKITEGDLRKDFQKSLSTVEEIQLQKNQVMVEKEQLKVDLTKLQEKYQLEITEGHKRTLDAVTQQRLLCMKDLTYYETKVGELMACCKHYEDELEKMSKEKSSILIQLEESRSQLFQAEKDLAAMTAEVKHEVKSALKGYTSAEKELRDTRHKLEQDLVKVNQDRTRYQEEALQAHNRLRTSEKQVISLQEMNIELTEQLNKVKAKINDSQKHPSHPFPTLSPLTILIWLGFGLLLKMNNVCYFILHKQNAFLVHPEQLMSRREIAY</sequence>
<comment type="caution">
    <text evidence="3">The sequence shown here is derived from an EMBL/GenBank/DDBJ whole genome shotgun (WGS) entry which is preliminary data.</text>
</comment>
<keyword evidence="2" id="KW-1133">Transmembrane helix</keyword>
<dbReference type="EMBL" id="CAWYQH010000141">
    <property type="protein sequence ID" value="CAK8694978.1"/>
    <property type="molecule type" value="Genomic_DNA"/>
</dbReference>
<organism evidence="3 4">
    <name type="scientific">Clavelina lepadiformis</name>
    <name type="common">Light-bulb sea squirt</name>
    <name type="synonym">Ascidia lepadiformis</name>
    <dbReference type="NCBI Taxonomy" id="159417"/>
    <lineage>
        <taxon>Eukaryota</taxon>
        <taxon>Metazoa</taxon>
        <taxon>Chordata</taxon>
        <taxon>Tunicata</taxon>
        <taxon>Ascidiacea</taxon>
        <taxon>Aplousobranchia</taxon>
        <taxon>Clavelinidae</taxon>
        <taxon>Clavelina</taxon>
    </lineage>
</organism>
<keyword evidence="2" id="KW-0472">Membrane</keyword>
<feature type="coiled-coil region" evidence="1">
    <location>
        <begin position="121"/>
        <end position="166"/>
    </location>
</feature>
<keyword evidence="4" id="KW-1185">Reference proteome</keyword>
<gene>
    <name evidence="3" type="ORF">CVLEPA_LOCUS28291</name>
</gene>
<proteinExistence type="predicted"/>
<accession>A0ABP0GUI4</accession>
<evidence type="ECO:0000313" key="4">
    <source>
        <dbReference type="Proteomes" id="UP001642483"/>
    </source>
</evidence>
<feature type="transmembrane region" description="Helical" evidence="2">
    <location>
        <begin position="442"/>
        <end position="462"/>
    </location>
</feature>
<evidence type="ECO:0000256" key="2">
    <source>
        <dbReference type="SAM" id="Phobius"/>
    </source>
</evidence>
<dbReference type="PANTHER" id="PTHR34343">
    <property type="entry name" value="SEROLOGICALLY DEFINED COLON CANCER ANTIGEN 8"/>
    <property type="match status" value="1"/>
</dbReference>